<dbReference type="GO" id="GO:0005840">
    <property type="term" value="C:ribosome"/>
    <property type="evidence" value="ECO:0007669"/>
    <property type="project" value="UniProtKB-KW"/>
</dbReference>
<dbReference type="OrthoDB" id="10251781at2759"/>
<evidence type="ECO:0000256" key="2">
    <source>
        <dbReference type="ARBA" id="ARBA00022980"/>
    </source>
</evidence>
<comment type="function">
    <text evidence="5">Binds directly to 23S ribosomal RNA and is necessary for the in vitro assembly process of the 50S ribosomal subunit. It is not involved in the protein synthesizing functions of that subunit.</text>
</comment>
<keyword evidence="7" id="KW-1185">Reference proteome</keyword>
<dbReference type="GO" id="GO:1990904">
    <property type="term" value="C:ribonucleoprotein complex"/>
    <property type="evidence" value="ECO:0007669"/>
    <property type="project" value="UniProtKB-KW"/>
</dbReference>
<dbReference type="HAMAP" id="MF_00382">
    <property type="entry name" value="Ribosomal_bL20"/>
    <property type="match status" value="1"/>
</dbReference>
<dbReference type="InParanoid" id="D7G284"/>
<dbReference type="PANTHER" id="PTHR10986">
    <property type="entry name" value="39S RIBOSOMAL PROTEIN L20"/>
    <property type="match status" value="1"/>
</dbReference>
<sequence length="115" mass="13364">MAANNHRHKKILKLAKGYRGRSKSVFKIAIQRVEKALQQAYRDRKNKKREFRRLWIERINAGVRQHGMPYSVFVNKARKADVELNRKVLAEMAVTEPYSFRAVVETVKAKGSPKA</sequence>
<evidence type="ECO:0000313" key="7">
    <source>
        <dbReference type="Proteomes" id="UP000002630"/>
    </source>
</evidence>
<keyword evidence="5" id="KW-0694">RNA-binding</keyword>
<gene>
    <name evidence="6" type="ORF">Esi_0047_0056</name>
</gene>
<dbReference type="Gene3D" id="1.10.1900.20">
    <property type="entry name" value="Ribosomal protein L20"/>
    <property type="match status" value="1"/>
</dbReference>
<dbReference type="eggNOG" id="KOG4707">
    <property type="taxonomic scope" value="Eukaryota"/>
</dbReference>
<dbReference type="CDD" id="cd07026">
    <property type="entry name" value="Ribosomal_L20"/>
    <property type="match status" value="1"/>
</dbReference>
<keyword evidence="3 4" id="KW-0687">Ribonucleoprotein</keyword>
<dbReference type="PRINTS" id="PR00062">
    <property type="entry name" value="RIBOSOMALL20"/>
</dbReference>
<dbReference type="NCBIfam" id="TIGR01032">
    <property type="entry name" value="rplT_bact"/>
    <property type="match status" value="1"/>
</dbReference>
<dbReference type="Pfam" id="PF00453">
    <property type="entry name" value="Ribosomal_L20"/>
    <property type="match status" value="1"/>
</dbReference>
<evidence type="ECO:0000256" key="5">
    <source>
        <dbReference type="RuleBase" id="RU004311"/>
    </source>
</evidence>
<keyword evidence="2 4" id="KW-0689">Ribosomal protein</keyword>
<dbReference type="InterPro" id="IPR005813">
    <property type="entry name" value="Ribosomal_bL20"/>
</dbReference>
<dbReference type="STRING" id="2880.D7G284"/>
<organism evidence="6 7">
    <name type="scientific">Ectocarpus siliculosus</name>
    <name type="common">Brown alga</name>
    <name type="synonym">Conferva siliculosa</name>
    <dbReference type="NCBI Taxonomy" id="2880"/>
    <lineage>
        <taxon>Eukaryota</taxon>
        <taxon>Sar</taxon>
        <taxon>Stramenopiles</taxon>
        <taxon>Ochrophyta</taxon>
        <taxon>PX clade</taxon>
        <taxon>Phaeophyceae</taxon>
        <taxon>Ectocarpales</taxon>
        <taxon>Ectocarpaceae</taxon>
        <taxon>Ectocarpus</taxon>
    </lineage>
</organism>
<dbReference type="Proteomes" id="UP000002630">
    <property type="component" value="Linkage Group LG19"/>
</dbReference>
<dbReference type="EMBL" id="FN649744">
    <property type="protein sequence ID" value="CBJ48761.1"/>
    <property type="molecule type" value="Genomic_DNA"/>
</dbReference>
<dbReference type="InterPro" id="IPR035566">
    <property type="entry name" value="Ribosomal_protein_bL20_C"/>
</dbReference>
<dbReference type="GO" id="GO:0003735">
    <property type="term" value="F:structural constituent of ribosome"/>
    <property type="evidence" value="ECO:0007669"/>
    <property type="project" value="InterPro"/>
</dbReference>
<dbReference type="EMBL" id="FN648674">
    <property type="protein sequence ID" value="CBJ48761.1"/>
    <property type="molecule type" value="Genomic_DNA"/>
</dbReference>
<evidence type="ECO:0000256" key="4">
    <source>
        <dbReference type="RuleBase" id="RU000561"/>
    </source>
</evidence>
<evidence type="ECO:0000256" key="1">
    <source>
        <dbReference type="ARBA" id="ARBA00007698"/>
    </source>
</evidence>
<dbReference type="GO" id="GO:0019843">
    <property type="term" value="F:rRNA binding"/>
    <property type="evidence" value="ECO:0007669"/>
    <property type="project" value="UniProtKB-KW"/>
</dbReference>
<dbReference type="SUPFAM" id="SSF74731">
    <property type="entry name" value="Ribosomal protein L20"/>
    <property type="match status" value="1"/>
</dbReference>
<name>D7G284_ECTSI</name>
<dbReference type="OMA" id="GRRKNVW"/>
<evidence type="ECO:0000313" key="6">
    <source>
        <dbReference type="EMBL" id="CBJ48761.1"/>
    </source>
</evidence>
<accession>D7G284</accession>
<evidence type="ECO:0000256" key="3">
    <source>
        <dbReference type="ARBA" id="ARBA00023274"/>
    </source>
</evidence>
<dbReference type="Gene3D" id="6.10.160.10">
    <property type="match status" value="1"/>
</dbReference>
<protein>
    <recommendedName>
        <fullName evidence="5">50S ribosomal protein L20</fullName>
    </recommendedName>
</protein>
<reference evidence="6 7" key="1">
    <citation type="journal article" date="2010" name="Nature">
        <title>The Ectocarpus genome and the independent evolution of multicellularity in brown algae.</title>
        <authorList>
            <person name="Cock J.M."/>
            <person name="Sterck L."/>
            <person name="Rouze P."/>
            <person name="Scornet D."/>
            <person name="Allen A.E."/>
            <person name="Amoutzias G."/>
            <person name="Anthouard V."/>
            <person name="Artiguenave F."/>
            <person name="Aury J.M."/>
            <person name="Badger J.H."/>
            <person name="Beszteri B."/>
            <person name="Billiau K."/>
            <person name="Bonnet E."/>
            <person name="Bothwell J.H."/>
            <person name="Bowler C."/>
            <person name="Boyen C."/>
            <person name="Brownlee C."/>
            <person name="Carrano C.J."/>
            <person name="Charrier B."/>
            <person name="Cho G.Y."/>
            <person name="Coelho S.M."/>
            <person name="Collen J."/>
            <person name="Corre E."/>
            <person name="Da Silva C."/>
            <person name="Delage L."/>
            <person name="Delaroque N."/>
            <person name="Dittami S.M."/>
            <person name="Doulbeau S."/>
            <person name="Elias M."/>
            <person name="Farnham G."/>
            <person name="Gachon C.M."/>
            <person name="Gschloessl B."/>
            <person name="Heesch S."/>
            <person name="Jabbari K."/>
            <person name="Jubin C."/>
            <person name="Kawai H."/>
            <person name="Kimura K."/>
            <person name="Kloareg B."/>
            <person name="Kupper F.C."/>
            <person name="Lang D."/>
            <person name="Le Bail A."/>
            <person name="Leblanc C."/>
            <person name="Lerouge P."/>
            <person name="Lohr M."/>
            <person name="Lopez P.J."/>
            <person name="Martens C."/>
            <person name="Maumus F."/>
            <person name="Michel G."/>
            <person name="Miranda-Saavedra D."/>
            <person name="Morales J."/>
            <person name="Moreau H."/>
            <person name="Motomura T."/>
            <person name="Nagasato C."/>
            <person name="Napoli C.A."/>
            <person name="Nelson D.R."/>
            <person name="Nyvall-Collen P."/>
            <person name="Peters A.F."/>
            <person name="Pommier C."/>
            <person name="Potin P."/>
            <person name="Poulain J."/>
            <person name="Quesneville H."/>
            <person name="Read B."/>
            <person name="Rensing S.A."/>
            <person name="Ritter A."/>
            <person name="Rousvoal S."/>
            <person name="Samanta M."/>
            <person name="Samson G."/>
            <person name="Schroeder D.C."/>
            <person name="Segurens B."/>
            <person name="Strittmatter M."/>
            <person name="Tonon T."/>
            <person name="Tregear J.W."/>
            <person name="Valentin K."/>
            <person name="von Dassow P."/>
            <person name="Yamagishi T."/>
            <person name="Van de Peer Y."/>
            <person name="Wincker P."/>
        </authorList>
    </citation>
    <scope>NUCLEOTIDE SEQUENCE [LARGE SCALE GENOMIC DNA]</scope>
    <source>
        <strain evidence="7">Ec32 / CCAP1310/4</strain>
    </source>
</reference>
<dbReference type="GO" id="GO:0006412">
    <property type="term" value="P:translation"/>
    <property type="evidence" value="ECO:0007669"/>
    <property type="project" value="InterPro"/>
</dbReference>
<dbReference type="AlphaFoldDB" id="D7G284"/>
<proteinExistence type="inferred from homology"/>
<comment type="similarity">
    <text evidence="1 4">Belongs to the bacterial ribosomal protein bL20 family.</text>
</comment>
<dbReference type="FunFam" id="1.10.1900.20:FF:000001">
    <property type="entry name" value="50S ribosomal protein L20"/>
    <property type="match status" value="1"/>
</dbReference>
<dbReference type="FunCoup" id="D7G284">
    <property type="interactions" value="187"/>
</dbReference>
<keyword evidence="5" id="KW-0699">rRNA-binding</keyword>